<evidence type="ECO:0000256" key="1">
    <source>
        <dbReference type="ARBA" id="ARBA00004906"/>
    </source>
</evidence>
<feature type="compositionally biased region" description="Acidic residues" evidence="3">
    <location>
        <begin position="16"/>
        <end position="25"/>
    </location>
</feature>
<feature type="region of interest" description="Disordered" evidence="3">
    <location>
        <begin position="1"/>
        <end position="47"/>
    </location>
</feature>
<feature type="domain" description="F-box" evidence="4">
    <location>
        <begin position="51"/>
        <end position="97"/>
    </location>
</feature>
<dbReference type="InterPro" id="IPR036322">
    <property type="entry name" value="WD40_repeat_dom_sf"/>
</dbReference>
<name>A0A7J7WCT1_PIPKU</name>
<keyword evidence="6" id="KW-1185">Reference proteome</keyword>
<dbReference type="SUPFAM" id="SSF81383">
    <property type="entry name" value="F-box domain"/>
    <property type="match status" value="1"/>
</dbReference>
<dbReference type="EMBL" id="JACAGB010000011">
    <property type="protein sequence ID" value="KAF6335146.1"/>
    <property type="molecule type" value="Genomic_DNA"/>
</dbReference>
<evidence type="ECO:0000259" key="4">
    <source>
        <dbReference type="PROSITE" id="PS50181"/>
    </source>
</evidence>
<dbReference type="InterPro" id="IPR036047">
    <property type="entry name" value="F-box-like_dom_sf"/>
</dbReference>
<gene>
    <name evidence="5" type="ORF">mPipKuh1_004981</name>
</gene>
<dbReference type="CDD" id="cd22137">
    <property type="entry name" value="F-box_FBXW12"/>
    <property type="match status" value="1"/>
</dbReference>
<dbReference type="PANTHER" id="PTHR46550">
    <property type="entry name" value="F-BOX ONLY PROTEIN 3"/>
    <property type="match status" value="1"/>
</dbReference>
<comment type="caution">
    <text evidence="5">The sequence shown here is derived from an EMBL/GenBank/DDBJ whole genome shotgun (WGS) entry which is preliminary data.</text>
</comment>
<sequence length="513" mass="58062">MEGEVEGEMEGKMEGETEGEVEGEMEEKMEGETEGEVEGVVERETEGEVEVEVQVPLPEVPMLHIFSFLDAASLLQAGQVSKYWNRMANEEHLWRSLCRSRWPGSWEAPQECTWKQLFLAQGRRELRMLRAQPQDFSYREAPGGFGVQGPLAYLSGSDPSLTEQRSILCSGSSRCMLFAWDVQEGSLIWSSPAQWSAVKFLATLPKRSLVVTVDEQNTVKVWNCRDSRLLARRSLPRCCYSLELLLADRFPIVMVGDSGGDIYVLTVPQLDILSLVPAFDYSVNHLYCSPNRKWVFAGGSHPHVMPKVFAAQCLLRPSDTARLWVSLPFAFCSKASWALKCANRVTMMFRRALFRRTGFGTFDLSTRSPAGRTVVTTQQVASFMLPDGMESPFRMGSWDGTRIVFESGAHLFVFSIHGHMLQRFDHHQDIICHLWMDSVHVLTTSLDNYLHLYMWEEEGQSPRLRSCCHLEQRRADPTPSCYSSMALCDSSSVVCLVTKSREDSILVMYSLPT</sequence>
<evidence type="ECO:0000313" key="6">
    <source>
        <dbReference type="Proteomes" id="UP000558488"/>
    </source>
</evidence>
<comment type="pathway">
    <text evidence="1">Protein modification; protein ubiquitination.</text>
</comment>
<dbReference type="PANTHER" id="PTHR46550:SF2">
    <property type="entry name" value="EXPRESSED SEQUENCE C85627-RELATED"/>
    <property type="match status" value="1"/>
</dbReference>
<organism evidence="5 6">
    <name type="scientific">Pipistrellus kuhlii</name>
    <name type="common">Kuhl's pipistrelle</name>
    <dbReference type="NCBI Taxonomy" id="59472"/>
    <lineage>
        <taxon>Eukaryota</taxon>
        <taxon>Metazoa</taxon>
        <taxon>Chordata</taxon>
        <taxon>Craniata</taxon>
        <taxon>Vertebrata</taxon>
        <taxon>Euteleostomi</taxon>
        <taxon>Mammalia</taxon>
        <taxon>Eutheria</taxon>
        <taxon>Laurasiatheria</taxon>
        <taxon>Chiroptera</taxon>
        <taxon>Yangochiroptera</taxon>
        <taxon>Vespertilionidae</taxon>
        <taxon>Pipistrellus</taxon>
    </lineage>
</organism>
<evidence type="ECO:0000256" key="2">
    <source>
        <dbReference type="ARBA" id="ARBA00022786"/>
    </source>
</evidence>
<dbReference type="InterPro" id="IPR052121">
    <property type="entry name" value="F-box_SCF_Substrate_Recog"/>
</dbReference>
<dbReference type="Gene3D" id="1.20.1280.50">
    <property type="match status" value="1"/>
</dbReference>
<dbReference type="InterPro" id="IPR015943">
    <property type="entry name" value="WD40/YVTN_repeat-like_dom_sf"/>
</dbReference>
<dbReference type="SUPFAM" id="SSF50978">
    <property type="entry name" value="WD40 repeat-like"/>
    <property type="match status" value="1"/>
</dbReference>
<dbReference type="Pfam" id="PF12937">
    <property type="entry name" value="F-box-like"/>
    <property type="match status" value="1"/>
</dbReference>
<dbReference type="PROSITE" id="PS50181">
    <property type="entry name" value="FBOX"/>
    <property type="match status" value="1"/>
</dbReference>
<dbReference type="AlphaFoldDB" id="A0A7J7WCT1"/>
<reference evidence="5 6" key="1">
    <citation type="journal article" date="2020" name="Nature">
        <title>Six reference-quality genomes reveal evolution of bat adaptations.</title>
        <authorList>
            <person name="Jebb D."/>
            <person name="Huang Z."/>
            <person name="Pippel M."/>
            <person name="Hughes G.M."/>
            <person name="Lavrichenko K."/>
            <person name="Devanna P."/>
            <person name="Winkler S."/>
            <person name="Jermiin L.S."/>
            <person name="Skirmuntt E.C."/>
            <person name="Katzourakis A."/>
            <person name="Burkitt-Gray L."/>
            <person name="Ray D.A."/>
            <person name="Sullivan K.A.M."/>
            <person name="Roscito J.G."/>
            <person name="Kirilenko B.M."/>
            <person name="Davalos L.M."/>
            <person name="Corthals A.P."/>
            <person name="Power M.L."/>
            <person name="Jones G."/>
            <person name="Ransome R.D."/>
            <person name="Dechmann D.K.N."/>
            <person name="Locatelli A.G."/>
            <person name="Puechmaille S.J."/>
            <person name="Fedrigo O."/>
            <person name="Jarvis E.D."/>
            <person name="Hiller M."/>
            <person name="Vernes S.C."/>
            <person name="Myers E.W."/>
            <person name="Teeling E.C."/>
        </authorList>
    </citation>
    <scope>NUCLEOTIDE SEQUENCE [LARGE SCALE GENOMIC DNA]</scope>
    <source>
        <strain evidence="5">MPipKuh1</strain>
        <tissue evidence="5">Flight muscle</tissue>
    </source>
</reference>
<evidence type="ECO:0000256" key="3">
    <source>
        <dbReference type="SAM" id="MobiDB-lite"/>
    </source>
</evidence>
<proteinExistence type="predicted"/>
<dbReference type="Gene3D" id="2.130.10.10">
    <property type="entry name" value="YVTN repeat-like/Quinoprotein amine dehydrogenase"/>
    <property type="match status" value="1"/>
</dbReference>
<keyword evidence="2" id="KW-0833">Ubl conjugation pathway</keyword>
<protein>
    <recommendedName>
        <fullName evidence="4">F-box domain-containing protein</fullName>
    </recommendedName>
</protein>
<dbReference type="InterPro" id="IPR001810">
    <property type="entry name" value="F-box_dom"/>
</dbReference>
<dbReference type="GO" id="GO:0005737">
    <property type="term" value="C:cytoplasm"/>
    <property type="evidence" value="ECO:0007669"/>
    <property type="project" value="TreeGrafter"/>
</dbReference>
<evidence type="ECO:0000313" key="5">
    <source>
        <dbReference type="EMBL" id="KAF6335146.1"/>
    </source>
</evidence>
<dbReference type="Proteomes" id="UP000558488">
    <property type="component" value="Unassembled WGS sequence"/>
</dbReference>
<accession>A0A7J7WCT1</accession>